<reference evidence="3" key="1">
    <citation type="journal article" date="2019" name="Int. J. Syst. Evol. Microbiol.">
        <title>The Global Catalogue of Microorganisms (GCM) 10K type strain sequencing project: providing services to taxonomists for standard genome sequencing and annotation.</title>
        <authorList>
            <consortium name="The Broad Institute Genomics Platform"/>
            <consortium name="The Broad Institute Genome Sequencing Center for Infectious Disease"/>
            <person name="Wu L."/>
            <person name="Ma J."/>
        </authorList>
    </citation>
    <scope>NUCLEOTIDE SEQUENCE [LARGE SCALE GENOMIC DNA]</scope>
    <source>
        <strain evidence="3">KCTC 42282</strain>
    </source>
</reference>
<gene>
    <name evidence="2" type="ORF">ACFONL_03560</name>
</gene>
<dbReference type="InterPro" id="IPR036869">
    <property type="entry name" value="J_dom_sf"/>
</dbReference>
<evidence type="ECO:0000313" key="3">
    <source>
        <dbReference type="Proteomes" id="UP001595704"/>
    </source>
</evidence>
<dbReference type="InterPro" id="IPR001623">
    <property type="entry name" value="DnaJ_domain"/>
</dbReference>
<dbReference type="Proteomes" id="UP001595704">
    <property type="component" value="Unassembled WGS sequence"/>
</dbReference>
<dbReference type="InterPro" id="IPR029024">
    <property type="entry name" value="TerB-like"/>
</dbReference>
<dbReference type="SUPFAM" id="SSF158682">
    <property type="entry name" value="TerB-like"/>
    <property type="match status" value="1"/>
</dbReference>
<dbReference type="SUPFAM" id="SSF46565">
    <property type="entry name" value="Chaperone J-domain"/>
    <property type="match status" value="1"/>
</dbReference>
<organism evidence="2 3">
    <name type="scientific">Camelimonas fluminis</name>
    <dbReference type="NCBI Taxonomy" id="1576911"/>
    <lineage>
        <taxon>Bacteria</taxon>
        <taxon>Pseudomonadati</taxon>
        <taxon>Pseudomonadota</taxon>
        <taxon>Alphaproteobacteria</taxon>
        <taxon>Hyphomicrobiales</taxon>
        <taxon>Chelatococcaceae</taxon>
        <taxon>Camelimonas</taxon>
    </lineage>
</organism>
<proteinExistence type="predicted"/>
<dbReference type="Gene3D" id="1.10.3680.10">
    <property type="entry name" value="TerB-like"/>
    <property type="match status" value="1"/>
</dbReference>
<sequence length="267" mass="28667">MSVWGKLGGLGLGAVLGGPLGALVGAATGHVLLDRSDSPGAQAWAATGRFLESTGLFAPGGIFGPPPPEVVYATGLVALCAKMARVDGVVTHNEIAAFRRIIDVPAEDLPRVERLFNLARQTIHGFDAYARQLADHFADNRPLLESVLDALFEIARADHAIHEAELAFLEEVGRIFGFSHDEFVAIQANHMAMPDDPWRILGARRDMSDAELLQCYRRQIAEHHPDRLIAAGMPQEAIVVANDRAAAINDAFARIRALRGGKSADAA</sequence>
<dbReference type="RefSeq" id="WP_191317464.1">
    <property type="nucleotide sequence ID" value="NZ_BNCG01000001.1"/>
</dbReference>
<accession>A0ABV7UDM0</accession>
<feature type="domain" description="Co-chaperone DjlA N-terminal" evidence="1">
    <location>
        <begin position="75"/>
        <end position="187"/>
    </location>
</feature>
<dbReference type="InterPro" id="IPR007791">
    <property type="entry name" value="DjlA_N"/>
</dbReference>
<protein>
    <submittedName>
        <fullName evidence="2">TerB family tellurite resistance protein</fullName>
    </submittedName>
</protein>
<name>A0ABV7UDM0_9HYPH</name>
<dbReference type="Pfam" id="PF05099">
    <property type="entry name" value="TerB"/>
    <property type="match status" value="1"/>
</dbReference>
<evidence type="ECO:0000313" key="2">
    <source>
        <dbReference type="EMBL" id="MFC3636463.1"/>
    </source>
</evidence>
<keyword evidence="3" id="KW-1185">Reference proteome</keyword>
<dbReference type="EMBL" id="JBHRYC010000023">
    <property type="protein sequence ID" value="MFC3636463.1"/>
    <property type="molecule type" value="Genomic_DNA"/>
</dbReference>
<dbReference type="CDD" id="cd07316">
    <property type="entry name" value="terB_like_DjlA"/>
    <property type="match status" value="1"/>
</dbReference>
<evidence type="ECO:0000259" key="1">
    <source>
        <dbReference type="Pfam" id="PF05099"/>
    </source>
</evidence>
<comment type="caution">
    <text evidence="2">The sequence shown here is derived from an EMBL/GenBank/DDBJ whole genome shotgun (WGS) entry which is preliminary data.</text>
</comment>
<dbReference type="Gene3D" id="1.10.287.110">
    <property type="entry name" value="DnaJ domain"/>
    <property type="match status" value="1"/>
</dbReference>
<dbReference type="CDD" id="cd06257">
    <property type="entry name" value="DnaJ"/>
    <property type="match status" value="1"/>
</dbReference>